<evidence type="ECO:0000256" key="10">
    <source>
        <dbReference type="ARBA" id="ARBA00022991"/>
    </source>
</evidence>
<dbReference type="NCBIfam" id="TIGR00229">
    <property type="entry name" value="sensory_box"/>
    <property type="match status" value="3"/>
</dbReference>
<dbReference type="InterPro" id="IPR003018">
    <property type="entry name" value="GAF"/>
</dbReference>
<dbReference type="GO" id="GO:0006355">
    <property type="term" value="P:regulation of DNA-templated transcription"/>
    <property type="evidence" value="ECO:0007669"/>
    <property type="project" value="InterPro"/>
</dbReference>
<dbReference type="SMART" id="SM00065">
    <property type="entry name" value="GAF"/>
    <property type="match status" value="2"/>
</dbReference>
<dbReference type="InterPro" id="IPR005467">
    <property type="entry name" value="His_kinase_dom"/>
</dbReference>
<comment type="similarity">
    <text evidence="2">In the N-terminal section; belongs to the phytochrome family.</text>
</comment>
<sequence length="1335" mass="151397">MNKTNPPFPQTVDLTNCDREPIHIPGLIQSHGILFVLQEPQLEILQVSNNTFQILGIHPQEILGKKLKKILKSRLIEQIQQKLAEGLGTINPLKLSINTPKRKLLFDAILHRSDGLLILELEPVTSKEFSDFLSLYHLVQTPIAKIQKTFTLQELCQVIAEQVRKLTGFDRVMIYQFDPEDAGTIIAENKLEELIPYQGLHYPASDIPQQARQLYKLNLLRLIPDINYQPVELIPVNNPVTNQPIDLSFSVLRSVSPIHIEYLKTMDMGVGATMTISLIRNQQLWGLIACHHQSPKYIPYQIRTACELLGKVMALELTSKEDNETLDYRIKLNSIQSQFVEIFSKEDDFVDGLLKEKTNLLDLVSAQGAAIFTDENLTLIGQTPKLADIQELINWLTKTINQDIFCTDSLPKLYPAAEKFKQVGSGVMVLPIDNIQKHYVLWFRPEVIQTVNWAGDPNKPVEIEQNGNQRLTPRKSFDLWQETVRFKSLPWQQCEIDIALELRSAIVGIVLRKAAQISKINQQLTLALSAVKMGIWDWDLLTNQIIWSSGHEQLFGLKSGTFDGTFQAFESCVYPEDRAGIVLAVEQARLERQDYQHEFRVVWADGSIHWIEAKGKFLYDPDGQALRMLGTVVEISDRKAREAQLRLLESVVISTNDSVVITEADLISEPGPRIIYVNPAFTRMTSYTPEEVLGKTPRILQGEKTDQTVLARIQTALQNWQPVQVDLINYRKDGSPFWVELSIVPVADEKGSYTNWVAVQRDITERKQAEAALRQLNQELETRVQQRTQALLSSQAVLQQQMERERLMVEVAQQIRISLNLTEILNTSVNQVQQLLVADRVVVYRIWPDHTGTVIAEAIAPEWPEIANITLSEEAFPEHCRQIYVQGKVYTLTDRLSDPNLVPCMVEFLSEIQVRAELVVPIIEQNTLWGLLITHQCSKPREWQPWEIELIQQLANQMAIAIQQSELHQQLEDELKERQQVAIALQQSEAEFRSLSENSPVGIFRMDAQGGCTYTNPRCQAICGYTFAQALGEGWLQFVHREDREGLIEQWSQTLSSQQEFSAEVRYVHPEGTIRFAQMRISPLSGTSSQLIGYVGTVEDITERRAIETMKSEFISIVSHELRTPLTSIRGSLGLLAAGVLKNKPESAQRMLDIAVHDTERLVRLVNDILDLERLDAQKVNLVKQWWDLVTLMEQSVETMQSLAEESQIWLSVEPTSVQVFVDRDRIIQTLVNLVSNAIKFSPPGTTVTLSIQDQADQILFQVKDQGRGIPADQLETIFGRFQQVDASDSRQKGGTGLGLAISKSIVQQHGGKLWAESIVGEGSSFYFTLPKLLD</sequence>
<dbReference type="InterPro" id="IPR013656">
    <property type="entry name" value="PAS_4"/>
</dbReference>
<dbReference type="InterPro" id="IPR001294">
    <property type="entry name" value="Phytochrome"/>
</dbReference>
<comment type="catalytic activity">
    <reaction evidence="1">
        <text>ATP + protein L-histidine = ADP + protein N-phospho-L-histidine.</text>
        <dbReference type="EC" id="2.7.13.3"/>
    </reaction>
</comment>
<evidence type="ECO:0000256" key="3">
    <source>
        <dbReference type="ARBA" id="ARBA00011738"/>
    </source>
</evidence>
<dbReference type="SUPFAM" id="SSF55785">
    <property type="entry name" value="PYP-like sensor domain (PAS domain)"/>
    <property type="match status" value="4"/>
</dbReference>
<dbReference type="InterPro" id="IPR013655">
    <property type="entry name" value="PAS_fold_3"/>
</dbReference>
<proteinExistence type="inferred from homology"/>
<dbReference type="Gene3D" id="3.30.565.10">
    <property type="entry name" value="Histidine kinase-like ATPase, C-terminal domain"/>
    <property type="match status" value="1"/>
</dbReference>
<evidence type="ECO:0000256" key="13">
    <source>
        <dbReference type="ARBA" id="ARBA00023170"/>
    </source>
</evidence>
<keyword evidence="9 19" id="KW-0418">Kinase</keyword>
<dbReference type="EC" id="2.7.13.3" evidence="4"/>
<dbReference type="EMBL" id="CZCS02000208">
    <property type="protein sequence ID" value="VXD22679.1"/>
    <property type="molecule type" value="Genomic_DNA"/>
</dbReference>
<reference evidence="19" key="1">
    <citation type="submission" date="2019-10" db="EMBL/GenBank/DDBJ databases">
        <authorList>
            <consortium name="Genoscope - CEA"/>
            <person name="William W."/>
        </authorList>
    </citation>
    <scope>NUCLEOTIDE SEQUENCE [LARGE SCALE GENOMIC DNA]</scope>
    <source>
        <strain evidence="19">BBR_PRJEB10994</strain>
    </source>
</reference>
<dbReference type="Pfam" id="PF08448">
    <property type="entry name" value="PAS_4"/>
    <property type="match status" value="1"/>
</dbReference>
<dbReference type="PROSITE" id="PS50112">
    <property type="entry name" value="PAS"/>
    <property type="match status" value="2"/>
</dbReference>
<dbReference type="PROSITE" id="PS50046">
    <property type="entry name" value="PHYTOCHROME_2"/>
    <property type="match status" value="2"/>
</dbReference>
<dbReference type="InterPro" id="IPR052162">
    <property type="entry name" value="Sensor_kinase/Photoreceptor"/>
</dbReference>
<evidence type="ECO:0000256" key="7">
    <source>
        <dbReference type="ARBA" id="ARBA00022606"/>
    </source>
</evidence>
<evidence type="ECO:0000313" key="20">
    <source>
        <dbReference type="Proteomes" id="UP000182190"/>
    </source>
</evidence>
<dbReference type="InterPro" id="IPR000014">
    <property type="entry name" value="PAS"/>
</dbReference>
<keyword evidence="20" id="KW-1185">Reference proteome</keyword>
<dbReference type="SUPFAM" id="SSF47384">
    <property type="entry name" value="Homodimeric domain of signal transducing histidine kinase"/>
    <property type="match status" value="1"/>
</dbReference>
<feature type="domain" description="Phytochrome chromophore attachment site" evidence="15">
    <location>
        <begin position="820"/>
        <end position="957"/>
    </location>
</feature>
<dbReference type="SMART" id="SM00388">
    <property type="entry name" value="HisKA"/>
    <property type="match status" value="1"/>
</dbReference>
<dbReference type="Pfam" id="PF08447">
    <property type="entry name" value="PAS_3"/>
    <property type="match status" value="1"/>
</dbReference>
<dbReference type="Pfam" id="PF00512">
    <property type="entry name" value="HisKA"/>
    <property type="match status" value="1"/>
</dbReference>
<dbReference type="Pfam" id="PF13426">
    <property type="entry name" value="PAS_9"/>
    <property type="match status" value="1"/>
</dbReference>
<keyword evidence="5" id="KW-0600">Photoreceptor protein</keyword>
<keyword evidence="12" id="KW-0472">Membrane</keyword>
<dbReference type="SMART" id="SM00091">
    <property type="entry name" value="PAS"/>
    <property type="match status" value="4"/>
</dbReference>
<dbReference type="FunFam" id="3.30.565.10:FF:000006">
    <property type="entry name" value="Sensor histidine kinase WalK"/>
    <property type="match status" value="1"/>
</dbReference>
<dbReference type="InterPro" id="IPR001610">
    <property type="entry name" value="PAC"/>
</dbReference>
<keyword evidence="13" id="KW-0675">Receptor</keyword>
<dbReference type="InterPro" id="IPR003594">
    <property type="entry name" value="HATPase_dom"/>
</dbReference>
<dbReference type="InterPro" id="IPR043150">
    <property type="entry name" value="Phytochrome_PHY_sf"/>
</dbReference>
<dbReference type="Gene3D" id="1.10.287.130">
    <property type="match status" value="1"/>
</dbReference>
<keyword evidence="8 19" id="KW-0808">Transferase</keyword>
<dbReference type="InterPro" id="IPR000700">
    <property type="entry name" value="PAS-assoc_C"/>
</dbReference>
<keyword evidence="10" id="KW-0157">Chromophore</keyword>
<evidence type="ECO:0000256" key="2">
    <source>
        <dbReference type="ARBA" id="ARBA00006402"/>
    </source>
</evidence>
<evidence type="ECO:0000256" key="4">
    <source>
        <dbReference type="ARBA" id="ARBA00012438"/>
    </source>
</evidence>
<dbReference type="PROSITE" id="PS50113">
    <property type="entry name" value="PAC"/>
    <property type="match status" value="3"/>
</dbReference>
<dbReference type="GO" id="GO:0009881">
    <property type="term" value="F:photoreceptor activity"/>
    <property type="evidence" value="ECO:0007669"/>
    <property type="project" value="UniProtKB-KW"/>
</dbReference>
<dbReference type="Gene3D" id="3.30.450.270">
    <property type="match status" value="1"/>
</dbReference>
<dbReference type="PANTHER" id="PTHR43304">
    <property type="entry name" value="PHYTOCHROME-LIKE PROTEIN CPH1"/>
    <property type="match status" value="1"/>
</dbReference>
<evidence type="ECO:0000256" key="11">
    <source>
        <dbReference type="ARBA" id="ARBA00023012"/>
    </source>
</evidence>
<dbReference type="CDD" id="cd00130">
    <property type="entry name" value="PAS"/>
    <property type="match status" value="3"/>
</dbReference>
<evidence type="ECO:0000259" key="16">
    <source>
        <dbReference type="PROSITE" id="PS50109"/>
    </source>
</evidence>
<dbReference type="Gene3D" id="3.30.450.40">
    <property type="match status" value="2"/>
</dbReference>
<dbReference type="InterPro" id="IPR029016">
    <property type="entry name" value="GAF-like_dom_sf"/>
</dbReference>
<keyword evidence="11" id="KW-0902">Two-component regulatory system</keyword>
<organism evidence="19 20">
    <name type="scientific">Planktothrix paucivesiculata PCC 9631</name>
    <dbReference type="NCBI Taxonomy" id="671071"/>
    <lineage>
        <taxon>Bacteria</taxon>
        <taxon>Bacillati</taxon>
        <taxon>Cyanobacteriota</taxon>
        <taxon>Cyanophyceae</taxon>
        <taxon>Oscillatoriophycideae</taxon>
        <taxon>Oscillatoriales</taxon>
        <taxon>Microcoleaceae</taxon>
        <taxon>Planktothrix</taxon>
    </lineage>
</organism>
<dbReference type="OrthoDB" id="9760752at2"/>
<dbReference type="InterPro" id="IPR036890">
    <property type="entry name" value="HATPase_C_sf"/>
</dbReference>
<dbReference type="CDD" id="cd16922">
    <property type="entry name" value="HATPase_EvgS-ArcB-TorS-like"/>
    <property type="match status" value="1"/>
</dbReference>
<accession>A0A7Z9E4J1</accession>
<dbReference type="InterPro" id="IPR016132">
    <property type="entry name" value="Phyto_chromo_attachment"/>
</dbReference>
<dbReference type="Gene3D" id="2.10.70.100">
    <property type="match status" value="1"/>
</dbReference>
<dbReference type="GO" id="GO:0009584">
    <property type="term" value="P:detection of visible light"/>
    <property type="evidence" value="ECO:0007669"/>
    <property type="project" value="InterPro"/>
</dbReference>
<keyword evidence="7" id="KW-0716">Sensory transduction</keyword>
<evidence type="ECO:0000259" key="15">
    <source>
        <dbReference type="PROSITE" id="PS50046"/>
    </source>
</evidence>
<dbReference type="SMART" id="SM00387">
    <property type="entry name" value="HATPase_c"/>
    <property type="match status" value="1"/>
</dbReference>
<dbReference type="SUPFAM" id="SSF55874">
    <property type="entry name" value="ATPase domain of HSP90 chaperone/DNA topoisomerase II/histidine kinase"/>
    <property type="match status" value="1"/>
</dbReference>
<evidence type="ECO:0000256" key="14">
    <source>
        <dbReference type="SAM" id="Coils"/>
    </source>
</evidence>
<keyword evidence="6" id="KW-0597">Phosphoprotein</keyword>
<dbReference type="Pfam" id="PF08446">
    <property type="entry name" value="PAS_2"/>
    <property type="match status" value="1"/>
</dbReference>
<dbReference type="Pfam" id="PF02518">
    <property type="entry name" value="HATPase_c"/>
    <property type="match status" value="1"/>
</dbReference>
<dbReference type="InterPro" id="IPR013654">
    <property type="entry name" value="PAS_2"/>
</dbReference>
<dbReference type="Gene3D" id="3.30.450.20">
    <property type="entry name" value="PAS domain"/>
    <property type="match status" value="4"/>
</dbReference>
<dbReference type="Pfam" id="PF00360">
    <property type="entry name" value="PHY"/>
    <property type="match status" value="1"/>
</dbReference>
<evidence type="ECO:0000259" key="18">
    <source>
        <dbReference type="PROSITE" id="PS50113"/>
    </source>
</evidence>
<dbReference type="InterPro" id="IPR036097">
    <property type="entry name" value="HisK_dim/P_sf"/>
</dbReference>
<feature type="domain" description="PAS" evidence="17">
    <location>
        <begin position="644"/>
        <end position="720"/>
    </location>
</feature>
<dbReference type="Proteomes" id="UP000182190">
    <property type="component" value="Unassembled WGS sequence"/>
</dbReference>
<feature type="domain" description="PAC" evidence="18">
    <location>
        <begin position="595"/>
        <end position="647"/>
    </location>
</feature>
<feature type="domain" description="PAS" evidence="17">
    <location>
        <begin position="988"/>
        <end position="1058"/>
    </location>
</feature>
<evidence type="ECO:0000256" key="1">
    <source>
        <dbReference type="ARBA" id="ARBA00000085"/>
    </source>
</evidence>
<dbReference type="FunFam" id="1.10.287.130:FF:000001">
    <property type="entry name" value="Two-component sensor histidine kinase"/>
    <property type="match status" value="1"/>
</dbReference>
<dbReference type="SUPFAM" id="SSF55781">
    <property type="entry name" value="GAF domain-like"/>
    <property type="match status" value="3"/>
</dbReference>
<feature type="domain" description="PAC" evidence="18">
    <location>
        <begin position="721"/>
        <end position="775"/>
    </location>
</feature>
<evidence type="ECO:0000313" key="19">
    <source>
        <dbReference type="EMBL" id="VXD22679.1"/>
    </source>
</evidence>
<evidence type="ECO:0000256" key="8">
    <source>
        <dbReference type="ARBA" id="ARBA00022679"/>
    </source>
</evidence>
<dbReference type="PROSITE" id="PS50109">
    <property type="entry name" value="HIS_KIN"/>
    <property type="match status" value="1"/>
</dbReference>
<dbReference type="InterPro" id="IPR013515">
    <property type="entry name" value="Phytochrome_cen-reg"/>
</dbReference>
<dbReference type="Pfam" id="PF01590">
    <property type="entry name" value="GAF"/>
    <property type="match status" value="2"/>
</dbReference>
<protein>
    <recommendedName>
        <fullName evidence="4">histidine kinase</fullName>
        <ecNumber evidence="4">2.7.13.3</ecNumber>
    </recommendedName>
</protein>
<name>A0A7Z9E4J1_9CYAN</name>
<dbReference type="GO" id="GO:0000155">
    <property type="term" value="F:phosphorelay sensor kinase activity"/>
    <property type="evidence" value="ECO:0007669"/>
    <property type="project" value="InterPro"/>
</dbReference>
<feature type="domain" description="Histidine kinase" evidence="16">
    <location>
        <begin position="1117"/>
        <end position="1334"/>
    </location>
</feature>
<gene>
    <name evidence="19" type="ORF">PL9631_660211</name>
</gene>
<comment type="subunit">
    <text evidence="3">Homodimer.</text>
</comment>
<dbReference type="CDD" id="cd00082">
    <property type="entry name" value="HisKA"/>
    <property type="match status" value="1"/>
</dbReference>
<feature type="coiled-coil region" evidence="14">
    <location>
        <begin position="759"/>
        <end position="786"/>
    </location>
</feature>
<evidence type="ECO:0000256" key="5">
    <source>
        <dbReference type="ARBA" id="ARBA00022543"/>
    </source>
</evidence>
<feature type="domain" description="Phytochrome chromophore attachment site" evidence="15">
    <location>
        <begin position="151"/>
        <end position="311"/>
    </location>
</feature>
<dbReference type="InterPro" id="IPR035965">
    <property type="entry name" value="PAS-like_dom_sf"/>
</dbReference>
<evidence type="ECO:0000256" key="6">
    <source>
        <dbReference type="ARBA" id="ARBA00022553"/>
    </source>
</evidence>
<dbReference type="PANTHER" id="PTHR43304:SF1">
    <property type="entry name" value="PAC DOMAIN-CONTAINING PROTEIN"/>
    <property type="match status" value="1"/>
</dbReference>
<keyword evidence="14" id="KW-0175">Coiled coil</keyword>
<comment type="caution">
    <text evidence="19">The sequence shown here is derived from an EMBL/GenBank/DDBJ whole genome shotgun (WGS) entry which is preliminary data.</text>
</comment>
<dbReference type="RefSeq" id="WP_083620805.1">
    <property type="nucleotide sequence ID" value="NZ_LR735015.1"/>
</dbReference>
<evidence type="ECO:0000256" key="9">
    <source>
        <dbReference type="ARBA" id="ARBA00022777"/>
    </source>
</evidence>
<dbReference type="SMART" id="SM00086">
    <property type="entry name" value="PAC"/>
    <property type="match status" value="3"/>
</dbReference>
<dbReference type="PRINTS" id="PR01033">
    <property type="entry name" value="PHYTOCHROME"/>
</dbReference>
<evidence type="ECO:0000259" key="17">
    <source>
        <dbReference type="PROSITE" id="PS50112"/>
    </source>
</evidence>
<feature type="domain" description="PAC" evidence="18">
    <location>
        <begin position="1061"/>
        <end position="1113"/>
    </location>
</feature>
<dbReference type="InterPro" id="IPR003661">
    <property type="entry name" value="HisK_dim/P_dom"/>
</dbReference>
<evidence type="ECO:0000256" key="12">
    <source>
        <dbReference type="ARBA" id="ARBA00023136"/>
    </source>
</evidence>